<feature type="signal peptide" evidence="1">
    <location>
        <begin position="1"/>
        <end position="48"/>
    </location>
</feature>
<name>A0A6P2BU69_9ACTN</name>
<dbReference type="AlphaFoldDB" id="A0A6P2BU69"/>
<dbReference type="Proteomes" id="UP000460272">
    <property type="component" value="Unassembled WGS sequence"/>
</dbReference>
<proteinExistence type="predicted"/>
<feature type="chain" id="PRO_5026902940" evidence="1">
    <location>
        <begin position="49"/>
        <end position="173"/>
    </location>
</feature>
<dbReference type="EMBL" id="RPFW01000006">
    <property type="protein sequence ID" value="TVZ01776.1"/>
    <property type="molecule type" value="Genomic_DNA"/>
</dbReference>
<evidence type="ECO:0000256" key="1">
    <source>
        <dbReference type="SAM" id="SignalP"/>
    </source>
</evidence>
<reference evidence="2 3" key="1">
    <citation type="submission" date="2018-11" db="EMBL/GenBank/DDBJ databases">
        <title>Trebonia kvetii gen.nov., sp.nov., a novel acidophilic actinobacterium, and proposal of the new actinobacterial family Treboniaceae fam. nov.</title>
        <authorList>
            <person name="Rapoport D."/>
            <person name="Sagova-Mareckova M."/>
            <person name="Sedlacek I."/>
            <person name="Provaznik J."/>
            <person name="Kralova S."/>
            <person name="Pavlinic D."/>
            <person name="Benes V."/>
            <person name="Kopecky J."/>
        </authorList>
    </citation>
    <scope>NUCLEOTIDE SEQUENCE [LARGE SCALE GENOMIC DNA]</scope>
    <source>
        <strain evidence="2 3">15Tr583</strain>
    </source>
</reference>
<dbReference type="RefSeq" id="WP_145858631.1">
    <property type="nucleotide sequence ID" value="NZ_RPFW01000006.1"/>
</dbReference>
<comment type="caution">
    <text evidence="2">The sequence shown here is derived from an EMBL/GenBank/DDBJ whole genome shotgun (WGS) entry which is preliminary data.</text>
</comment>
<keyword evidence="1" id="KW-0732">Signal</keyword>
<evidence type="ECO:0000313" key="2">
    <source>
        <dbReference type="EMBL" id="TVZ01776.1"/>
    </source>
</evidence>
<evidence type="ECO:0000313" key="3">
    <source>
        <dbReference type="Proteomes" id="UP000460272"/>
    </source>
</evidence>
<gene>
    <name evidence="2" type="ORF">EAS64_30440</name>
</gene>
<keyword evidence="3" id="KW-1185">Reference proteome</keyword>
<protein>
    <submittedName>
        <fullName evidence="2">Uncharacterized protein</fullName>
    </submittedName>
</protein>
<accession>A0A6P2BU69</accession>
<organism evidence="2 3">
    <name type="scientific">Trebonia kvetii</name>
    <dbReference type="NCBI Taxonomy" id="2480626"/>
    <lineage>
        <taxon>Bacteria</taxon>
        <taxon>Bacillati</taxon>
        <taxon>Actinomycetota</taxon>
        <taxon>Actinomycetes</taxon>
        <taxon>Streptosporangiales</taxon>
        <taxon>Treboniaceae</taxon>
        <taxon>Trebonia</taxon>
    </lineage>
</organism>
<sequence>MSQLPHPLVSQPVNPARKRTGRRFASLLLAAGLTVGAMTALATSSASAASVCAPGTDTCVITDSVNTPLGPVAIAVSAENVVTVQLTPTAPRTLVLGIPFAIPPGPPGFPGYSRTSITTAGGVVNIDTFLAPPGTATWSGLAVVSIHPPGPCRVQTSGTTVVFTPIIPPGPPA</sequence>